<sequence>MFKELKSDELIELNGGKLDTWEKEVILQTGVATVLAVASAPAAVPIATAALISYCINNDNKNFSLKNKGWEDYARRYRR</sequence>
<evidence type="ECO:0000313" key="3">
    <source>
        <dbReference type="Proteomes" id="UP000465601"/>
    </source>
</evidence>
<dbReference type="EMBL" id="WBZB01000012">
    <property type="protein sequence ID" value="KAB3531777.1"/>
    <property type="molecule type" value="Genomic_DNA"/>
</dbReference>
<dbReference type="AlphaFoldDB" id="A0A833M827"/>
<feature type="transmembrane region" description="Helical" evidence="1">
    <location>
        <begin position="31"/>
        <end position="56"/>
    </location>
</feature>
<protein>
    <submittedName>
        <fullName evidence="2">Uncharacterized protein</fullName>
    </submittedName>
</protein>
<keyword evidence="3" id="KW-1185">Reference proteome</keyword>
<keyword evidence="1" id="KW-0812">Transmembrane</keyword>
<dbReference type="Proteomes" id="UP000465601">
    <property type="component" value="Unassembled WGS sequence"/>
</dbReference>
<reference evidence="2 3" key="1">
    <citation type="submission" date="2019-10" db="EMBL/GenBank/DDBJ databases">
        <title>Alkaliphilus serpentinus sp. nov. and Alkaliphilus pronyensis sp. nov., two novel anaerobic alkaliphilic species isolated from the serpentinized-hosted hydrothermal field of the Prony Bay (New Caledonia).</title>
        <authorList>
            <person name="Postec A."/>
        </authorList>
    </citation>
    <scope>NUCLEOTIDE SEQUENCE [LARGE SCALE GENOMIC DNA]</scope>
    <source>
        <strain evidence="2 3">LacT</strain>
    </source>
</reference>
<proteinExistence type="predicted"/>
<comment type="caution">
    <text evidence="2">The sequence shown here is derived from an EMBL/GenBank/DDBJ whole genome shotgun (WGS) entry which is preliminary data.</text>
</comment>
<keyword evidence="1" id="KW-1133">Transmembrane helix</keyword>
<gene>
    <name evidence="2" type="ORF">F8153_03400</name>
</gene>
<name>A0A833M827_9FIRM</name>
<evidence type="ECO:0000256" key="1">
    <source>
        <dbReference type="SAM" id="Phobius"/>
    </source>
</evidence>
<organism evidence="2 3">
    <name type="scientific">Alkaliphilus serpentinus</name>
    <dbReference type="NCBI Taxonomy" id="1482731"/>
    <lineage>
        <taxon>Bacteria</taxon>
        <taxon>Bacillati</taxon>
        <taxon>Bacillota</taxon>
        <taxon>Clostridia</taxon>
        <taxon>Peptostreptococcales</taxon>
        <taxon>Natronincolaceae</taxon>
        <taxon>Alkaliphilus</taxon>
    </lineage>
</organism>
<keyword evidence="1" id="KW-0472">Membrane</keyword>
<evidence type="ECO:0000313" key="2">
    <source>
        <dbReference type="EMBL" id="KAB3531777.1"/>
    </source>
</evidence>
<dbReference type="RefSeq" id="WP_151864957.1">
    <property type="nucleotide sequence ID" value="NZ_WBZB01000012.1"/>
</dbReference>
<accession>A0A833M827</accession>